<evidence type="ECO:0000313" key="16">
    <source>
        <dbReference type="EMBL" id="SHG47871.1"/>
    </source>
</evidence>
<evidence type="ECO:0000256" key="7">
    <source>
        <dbReference type="ARBA" id="ARBA00022723"/>
    </source>
</evidence>
<dbReference type="GO" id="GO:0020037">
    <property type="term" value="F:heme binding"/>
    <property type="evidence" value="ECO:0007669"/>
    <property type="project" value="TreeGrafter"/>
</dbReference>
<dbReference type="OrthoDB" id="7280471at2"/>
<keyword evidence="3" id="KW-0813">Transport</keyword>
<dbReference type="Pfam" id="PF01292">
    <property type="entry name" value="Ni_hydr_CYTB"/>
    <property type="match status" value="1"/>
</dbReference>
<evidence type="ECO:0000256" key="6">
    <source>
        <dbReference type="ARBA" id="ARBA00022692"/>
    </source>
</evidence>
<evidence type="ECO:0000259" key="15">
    <source>
        <dbReference type="Pfam" id="PF01292"/>
    </source>
</evidence>
<evidence type="ECO:0000256" key="1">
    <source>
        <dbReference type="ARBA" id="ARBA00001970"/>
    </source>
</evidence>
<feature type="domain" description="Cytochrome b561 bacterial/Ni-hydrogenase" evidence="15">
    <location>
        <begin position="13"/>
        <end position="173"/>
    </location>
</feature>
<dbReference type="GO" id="GO:0005886">
    <property type="term" value="C:plasma membrane"/>
    <property type="evidence" value="ECO:0007669"/>
    <property type="project" value="UniProtKB-SubCell"/>
</dbReference>
<evidence type="ECO:0000313" key="17">
    <source>
        <dbReference type="Proteomes" id="UP000189796"/>
    </source>
</evidence>
<dbReference type="InterPro" id="IPR011577">
    <property type="entry name" value="Cyt_b561_bac/Ni-Hgenase"/>
</dbReference>
<dbReference type="GO" id="GO:0009055">
    <property type="term" value="F:electron transfer activity"/>
    <property type="evidence" value="ECO:0007669"/>
    <property type="project" value="InterPro"/>
</dbReference>
<comment type="cofactor">
    <cofactor evidence="1">
        <name>heme b</name>
        <dbReference type="ChEBI" id="CHEBI:60344"/>
    </cofactor>
</comment>
<dbReference type="GO" id="GO:0046872">
    <property type="term" value="F:metal ion binding"/>
    <property type="evidence" value="ECO:0007669"/>
    <property type="project" value="UniProtKB-KW"/>
</dbReference>
<evidence type="ECO:0000256" key="9">
    <source>
        <dbReference type="ARBA" id="ARBA00022989"/>
    </source>
</evidence>
<feature type="transmembrane region" description="Helical" evidence="14">
    <location>
        <begin position="43"/>
        <end position="64"/>
    </location>
</feature>
<sequence>MIEPFKRPNIASVIAHWAAALAMILALYFGYGNGPRQEAFVAHAYAGLTVLGLVVVRLFLRTLLPWPEVESGGSRISRLVAESTHWTLYALMLLTPLTGWIVASEVGCTAVPRLPNIDRLGSSFSIGHPVSAMTYHVHVFLIWSLLALISLHVTAALFHHFVLRDTMLARMIPVLGQRAGSVSDHGRRSHDNQNHCRSGTR</sequence>
<dbReference type="GO" id="GO:0022904">
    <property type="term" value="P:respiratory electron transport chain"/>
    <property type="evidence" value="ECO:0007669"/>
    <property type="project" value="InterPro"/>
</dbReference>
<feature type="transmembrane region" description="Helical" evidence="14">
    <location>
        <begin position="140"/>
        <end position="163"/>
    </location>
</feature>
<protein>
    <submittedName>
        <fullName evidence="16">Cytochrome b561</fullName>
    </submittedName>
</protein>
<name>A0A1M5K590_9BRAD</name>
<organism evidence="16 17">
    <name type="scientific">Bradyrhizobium erythrophlei</name>
    <dbReference type="NCBI Taxonomy" id="1437360"/>
    <lineage>
        <taxon>Bacteria</taxon>
        <taxon>Pseudomonadati</taxon>
        <taxon>Pseudomonadota</taxon>
        <taxon>Alphaproteobacteria</taxon>
        <taxon>Hyphomicrobiales</taxon>
        <taxon>Nitrobacteraceae</taxon>
        <taxon>Bradyrhizobium</taxon>
    </lineage>
</organism>
<dbReference type="InterPro" id="IPR016174">
    <property type="entry name" value="Di-haem_cyt_TM"/>
</dbReference>
<keyword evidence="5" id="KW-0349">Heme</keyword>
<keyword evidence="9 14" id="KW-1133">Transmembrane helix</keyword>
<evidence type="ECO:0000256" key="3">
    <source>
        <dbReference type="ARBA" id="ARBA00022448"/>
    </source>
</evidence>
<dbReference type="EMBL" id="LT670817">
    <property type="protein sequence ID" value="SHG47871.1"/>
    <property type="molecule type" value="Genomic_DNA"/>
</dbReference>
<dbReference type="PANTHER" id="PTHR30529">
    <property type="entry name" value="CYTOCHROME B561"/>
    <property type="match status" value="1"/>
</dbReference>
<dbReference type="SUPFAM" id="SSF81342">
    <property type="entry name" value="Transmembrane di-heme cytochromes"/>
    <property type="match status" value="1"/>
</dbReference>
<dbReference type="AlphaFoldDB" id="A0A1M5K590"/>
<dbReference type="Proteomes" id="UP000189796">
    <property type="component" value="Chromosome I"/>
</dbReference>
<evidence type="ECO:0000256" key="4">
    <source>
        <dbReference type="ARBA" id="ARBA00022475"/>
    </source>
</evidence>
<comment type="subcellular location">
    <subcellularLocation>
        <location evidence="2">Cell membrane</location>
        <topology evidence="2">Multi-pass membrane protein</topology>
    </subcellularLocation>
</comment>
<feature type="region of interest" description="Disordered" evidence="13">
    <location>
        <begin position="180"/>
        <end position="201"/>
    </location>
</feature>
<accession>A0A1M5K590</accession>
<comment type="similarity">
    <text evidence="12">Belongs to the cytochrome b561 family.</text>
</comment>
<evidence type="ECO:0000256" key="8">
    <source>
        <dbReference type="ARBA" id="ARBA00022982"/>
    </source>
</evidence>
<evidence type="ECO:0000256" key="14">
    <source>
        <dbReference type="SAM" id="Phobius"/>
    </source>
</evidence>
<keyword evidence="10" id="KW-0408">Iron</keyword>
<evidence type="ECO:0000256" key="12">
    <source>
        <dbReference type="ARBA" id="ARBA00037975"/>
    </source>
</evidence>
<reference evidence="16 17" key="1">
    <citation type="submission" date="2016-11" db="EMBL/GenBank/DDBJ databases">
        <authorList>
            <person name="Jaros S."/>
            <person name="Januszkiewicz K."/>
            <person name="Wedrychowicz H."/>
        </authorList>
    </citation>
    <scope>NUCLEOTIDE SEQUENCE [LARGE SCALE GENOMIC DNA]</scope>
    <source>
        <strain evidence="16 17">GAS138</strain>
    </source>
</reference>
<proteinExistence type="inferred from homology"/>
<evidence type="ECO:0000256" key="5">
    <source>
        <dbReference type="ARBA" id="ARBA00022617"/>
    </source>
</evidence>
<dbReference type="RefSeq" id="WP_079600823.1">
    <property type="nucleotide sequence ID" value="NZ_LT670817.1"/>
</dbReference>
<feature type="transmembrane region" description="Helical" evidence="14">
    <location>
        <begin position="12"/>
        <end position="31"/>
    </location>
</feature>
<evidence type="ECO:0000256" key="2">
    <source>
        <dbReference type="ARBA" id="ARBA00004651"/>
    </source>
</evidence>
<evidence type="ECO:0000256" key="13">
    <source>
        <dbReference type="SAM" id="MobiDB-lite"/>
    </source>
</evidence>
<keyword evidence="11 14" id="KW-0472">Membrane</keyword>
<keyword evidence="6 14" id="KW-0812">Transmembrane</keyword>
<gene>
    <name evidence="16" type="ORF">SAMN05443248_1683</name>
</gene>
<feature type="compositionally biased region" description="Basic and acidic residues" evidence="13">
    <location>
        <begin position="184"/>
        <end position="194"/>
    </location>
</feature>
<dbReference type="InterPro" id="IPR052168">
    <property type="entry name" value="Cytochrome_b561_oxidase"/>
</dbReference>
<dbReference type="PANTHER" id="PTHR30529:SF1">
    <property type="entry name" value="CYTOCHROME B561 HOMOLOG 2"/>
    <property type="match status" value="1"/>
</dbReference>
<evidence type="ECO:0000256" key="10">
    <source>
        <dbReference type="ARBA" id="ARBA00023004"/>
    </source>
</evidence>
<evidence type="ECO:0000256" key="11">
    <source>
        <dbReference type="ARBA" id="ARBA00023136"/>
    </source>
</evidence>
<keyword evidence="7" id="KW-0479">Metal-binding</keyword>
<keyword evidence="4" id="KW-1003">Cell membrane</keyword>
<keyword evidence="8" id="KW-0249">Electron transport</keyword>